<keyword evidence="5 6" id="KW-0472">Membrane</keyword>
<dbReference type="GO" id="GO:0033013">
    <property type="term" value="P:tetrapyrrole metabolic process"/>
    <property type="evidence" value="ECO:0007669"/>
    <property type="project" value="UniProtKB-ARBA"/>
</dbReference>
<dbReference type="EMBL" id="MYFO01000005">
    <property type="protein sequence ID" value="TFE90218.1"/>
    <property type="molecule type" value="Genomic_DNA"/>
</dbReference>
<accession>A0A4Y8Q811</accession>
<evidence type="ECO:0000256" key="1">
    <source>
        <dbReference type="ARBA" id="ARBA00004141"/>
    </source>
</evidence>
<organism evidence="7 8">
    <name type="scientific">Paenibacillus athensensis</name>
    <dbReference type="NCBI Taxonomy" id="1967502"/>
    <lineage>
        <taxon>Bacteria</taxon>
        <taxon>Bacillati</taxon>
        <taxon>Bacillota</taxon>
        <taxon>Bacilli</taxon>
        <taxon>Bacillales</taxon>
        <taxon>Paenibacillaceae</taxon>
        <taxon>Paenibacillus</taxon>
    </lineage>
</organism>
<feature type="transmembrane region" description="Helical" evidence="6">
    <location>
        <begin position="101"/>
        <end position="122"/>
    </location>
</feature>
<comment type="similarity">
    <text evidence="2">Belongs to the TspO/BZRP family.</text>
</comment>
<name>A0A4Y8Q811_9BACL</name>
<evidence type="ECO:0000313" key="8">
    <source>
        <dbReference type="Proteomes" id="UP000298246"/>
    </source>
</evidence>
<feature type="transmembrane region" description="Helical" evidence="6">
    <location>
        <begin position="129"/>
        <end position="150"/>
    </location>
</feature>
<gene>
    <name evidence="7" type="ORF">B5M42_06005</name>
</gene>
<dbReference type="InterPro" id="IPR038330">
    <property type="entry name" value="TspO/MBR-related_sf"/>
</dbReference>
<sequence>MVSWIVTFLVVYALFSVSGVLFPVDRPWYASLNKPAWNPPAPLFGVVWGILYALIALSVTIVYHRTDSFQTASAFYVTVLFVNYVANQAFSFFQFKLHSLTLAFWDTLLVAVTTFLLLVATIPYSKAAAWLLVPYLLWTCFATFLAWTILRLNPQEARAS</sequence>
<dbReference type="Proteomes" id="UP000298246">
    <property type="component" value="Unassembled WGS sequence"/>
</dbReference>
<dbReference type="PANTHER" id="PTHR10057:SF0">
    <property type="entry name" value="TRANSLOCATOR PROTEIN"/>
    <property type="match status" value="1"/>
</dbReference>
<keyword evidence="3 6" id="KW-0812">Transmembrane</keyword>
<dbReference type="PIRSF" id="PIRSF005859">
    <property type="entry name" value="PBR"/>
    <property type="match status" value="1"/>
</dbReference>
<feature type="transmembrane region" description="Helical" evidence="6">
    <location>
        <begin position="43"/>
        <end position="63"/>
    </location>
</feature>
<evidence type="ECO:0000256" key="2">
    <source>
        <dbReference type="ARBA" id="ARBA00007524"/>
    </source>
</evidence>
<dbReference type="PANTHER" id="PTHR10057">
    <property type="entry name" value="PERIPHERAL-TYPE BENZODIAZEPINE RECEPTOR"/>
    <property type="match status" value="1"/>
</dbReference>
<dbReference type="Gene3D" id="1.20.1260.100">
    <property type="entry name" value="TspO/MBR protein"/>
    <property type="match status" value="1"/>
</dbReference>
<evidence type="ECO:0000256" key="6">
    <source>
        <dbReference type="SAM" id="Phobius"/>
    </source>
</evidence>
<keyword evidence="4 6" id="KW-1133">Transmembrane helix</keyword>
<dbReference type="CDD" id="cd15904">
    <property type="entry name" value="TSPO_MBR"/>
    <property type="match status" value="1"/>
</dbReference>
<evidence type="ECO:0000313" key="7">
    <source>
        <dbReference type="EMBL" id="TFE90218.1"/>
    </source>
</evidence>
<comment type="subcellular location">
    <subcellularLocation>
        <location evidence="1">Membrane</location>
        <topology evidence="1">Multi-pass membrane protein</topology>
    </subcellularLocation>
</comment>
<dbReference type="Pfam" id="PF03073">
    <property type="entry name" value="TspO_MBR"/>
    <property type="match status" value="1"/>
</dbReference>
<evidence type="ECO:0000256" key="4">
    <source>
        <dbReference type="ARBA" id="ARBA00022989"/>
    </source>
</evidence>
<keyword evidence="8" id="KW-1185">Reference proteome</keyword>
<comment type="caution">
    <text evidence="7">The sequence shown here is derived from an EMBL/GenBank/DDBJ whole genome shotgun (WGS) entry which is preliminary data.</text>
</comment>
<dbReference type="FunFam" id="1.20.1260.100:FF:000001">
    <property type="entry name" value="translocator protein 2"/>
    <property type="match status" value="1"/>
</dbReference>
<feature type="transmembrane region" description="Helical" evidence="6">
    <location>
        <begin position="75"/>
        <end position="95"/>
    </location>
</feature>
<dbReference type="InterPro" id="IPR004307">
    <property type="entry name" value="TspO_MBR"/>
</dbReference>
<dbReference type="OrthoDB" id="9795496at2"/>
<dbReference type="GO" id="GO:0016020">
    <property type="term" value="C:membrane"/>
    <property type="evidence" value="ECO:0007669"/>
    <property type="project" value="UniProtKB-SubCell"/>
</dbReference>
<proteinExistence type="inferred from homology"/>
<evidence type="ECO:0000256" key="3">
    <source>
        <dbReference type="ARBA" id="ARBA00022692"/>
    </source>
</evidence>
<evidence type="ECO:0000256" key="5">
    <source>
        <dbReference type="ARBA" id="ARBA00023136"/>
    </source>
</evidence>
<dbReference type="AlphaFoldDB" id="A0A4Y8Q811"/>
<protein>
    <recommendedName>
        <fullName evidence="9">Tryptophan-rich sensory protein</fullName>
    </recommendedName>
</protein>
<reference evidence="7 8" key="1">
    <citation type="submission" date="2017-03" db="EMBL/GenBank/DDBJ databases">
        <title>Isolation of Levoglucosan Utilizing Bacteria.</title>
        <authorList>
            <person name="Arya A.S."/>
        </authorList>
    </citation>
    <scope>NUCLEOTIDE SEQUENCE [LARGE SCALE GENOMIC DNA]</scope>
    <source>
        <strain evidence="7 8">MEC069</strain>
    </source>
</reference>
<dbReference type="RefSeq" id="WP_134750750.1">
    <property type="nucleotide sequence ID" value="NZ_MYFO02000001.1"/>
</dbReference>
<evidence type="ECO:0008006" key="9">
    <source>
        <dbReference type="Google" id="ProtNLM"/>
    </source>
</evidence>